<keyword evidence="9" id="KW-0282">Flagellum</keyword>
<name>A0ABT3KU22_9BURK</name>
<keyword evidence="9" id="KW-0969">Cilium</keyword>
<accession>A0ABT3KU22</accession>
<protein>
    <submittedName>
        <fullName evidence="9">Flagellar biosynthesis protein FliO</fullName>
    </submittedName>
</protein>
<evidence type="ECO:0000256" key="1">
    <source>
        <dbReference type="ARBA" id="ARBA00004117"/>
    </source>
</evidence>
<keyword evidence="9" id="KW-0966">Cell projection</keyword>
<keyword evidence="6" id="KW-0472">Membrane</keyword>
<dbReference type="EMBL" id="QZCW01000002">
    <property type="protein sequence ID" value="MCW5321394.1"/>
    <property type="molecule type" value="Genomic_DNA"/>
</dbReference>
<keyword evidence="5" id="KW-1133">Transmembrane helix</keyword>
<dbReference type="InterPro" id="IPR022781">
    <property type="entry name" value="Flagellar_biosynth_FliO"/>
</dbReference>
<dbReference type="Proteomes" id="UP001208935">
    <property type="component" value="Unassembled WGS sequence"/>
</dbReference>
<evidence type="ECO:0000256" key="8">
    <source>
        <dbReference type="ARBA" id="ARBA00037937"/>
    </source>
</evidence>
<evidence type="ECO:0000256" key="2">
    <source>
        <dbReference type="ARBA" id="ARBA00004236"/>
    </source>
</evidence>
<reference evidence="10" key="1">
    <citation type="submission" date="2023-07" db="EMBL/GenBank/DDBJ databases">
        <title>Verminephrobacter genomes.</title>
        <authorList>
            <person name="Lund M.B."/>
        </authorList>
    </citation>
    <scope>NUCLEOTIDE SEQUENCE [LARGE SCALE GENOMIC DNA]</scope>
    <source>
        <strain evidence="10">AtM5-05</strain>
    </source>
</reference>
<evidence type="ECO:0000256" key="6">
    <source>
        <dbReference type="ARBA" id="ARBA00023136"/>
    </source>
</evidence>
<keyword evidence="7" id="KW-0975">Bacterial flagellum</keyword>
<sequence>MTRFLVTALLFVGAMALLPWLVRRLRQRHAAGGSAAGAAARVLSAVAVGPQQRVVTLEVGPEHARTWLVLGVTAQQLSCLHVLPASPVAVADAPSAAAAAPAPFAKALAAASGAPPADG</sequence>
<dbReference type="PANTHER" id="PTHR38766">
    <property type="entry name" value="FLAGELLAR PROTEIN FLIO"/>
    <property type="match status" value="1"/>
</dbReference>
<comment type="similarity">
    <text evidence="8">Belongs to the FliO/MopB family.</text>
</comment>
<dbReference type="Pfam" id="PF04347">
    <property type="entry name" value="FliO"/>
    <property type="match status" value="1"/>
</dbReference>
<evidence type="ECO:0000256" key="5">
    <source>
        <dbReference type="ARBA" id="ARBA00022989"/>
    </source>
</evidence>
<dbReference type="RefSeq" id="WP_265258521.1">
    <property type="nucleotide sequence ID" value="NZ_QZCV01000002.1"/>
</dbReference>
<organism evidence="9 10">
    <name type="scientific">Verminephrobacter aporrectodeae subsp. tuberculatae</name>
    <dbReference type="NCBI Taxonomy" id="1110392"/>
    <lineage>
        <taxon>Bacteria</taxon>
        <taxon>Pseudomonadati</taxon>
        <taxon>Pseudomonadota</taxon>
        <taxon>Betaproteobacteria</taxon>
        <taxon>Burkholderiales</taxon>
        <taxon>Comamonadaceae</taxon>
        <taxon>Verminephrobacter</taxon>
    </lineage>
</organism>
<gene>
    <name evidence="9" type="ORF">D5039_09625</name>
</gene>
<comment type="subcellular location">
    <subcellularLocation>
        <location evidence="1">Bacterial flagellum basal body</location>
    </subcellularLocation>
    <subcellularLocation>
        <location evidence="2">Cell membrane</location>
    </subcellularLocation>
</comment>
<comment type="caution">
    <text evidence="9">The sequence shown here is derived from an EMBL/GenBank/DDBJ whole genome shotgun (WGS) entry which is preliminary data.</text>
</comment>
<keyword evidence="3" id="KW-1003">Cell membrane</keyword>
<dbReference type="PANTHER" id="PTHR38766:SF1">
    <property type="entry name" value="FLAGELLAR PROTEIN FLIO"/>
    <property type="match status" value="1"/>
</dbReference>
<evidence type="ECO:0000313" key="9">
    <source>
        <dbReference type="EMBL" id="MCW5321394.1"/>
    </source>
</evidence>
<evidence type="ECO:0000256" key="3">
    <source>
        <dbReference type="ARBA" id="ARBA00022475"/>
    </source>
</evidence>
<dbReference type="InterPro" id="IPR052205">
    <property type="entry name" value="FliO/MopB"/>
</dbReference>
<evidence type="ECO:0000313" key="10">
    <source>
        <dbReference type="Proteomes" id="UP001208935"/>
    </source>
</evidence>
<keyword evidence="4" id="KW-0812">Transmembrane</keyword>
<evidence type="ECO:0000256" key="4">
    <source>
        <dbReference type="ARBA" id="ARBA00022692"/>
    </source>
</evidence>
<proteinExistence type="inferred from homology"/>
<keyword evidence="10" id="KW-1185">Reference proteome</keyword>
<evidence type="ECO:0000256" key="7">
    <source>
        <dbReference type="ARBA" id="ARBA00023143"/>
    </source>
</evidence>